<sequence length="128" mass="13838">MSADVRRSPRRPDPAIDALVGLRIAARRQALGWSQAVLAERLGISFQQVQKYETGVNRVSASRLHQIALVLGASVGDFFPDGAEPSPPLQPRLMETPEGRRLAAVFPSIPSVAVRRALAQIAEALVPH</sequence>
<dbReference type="CDD" id="cd00093">
    <property type="entry name" value="HTH_XRE"/>
    <property type="match status" value="1"/>
</dbReference>
<keyword evidence="3" id="KW-1185">Reference proteome</keyword>
<organism evidence="2 3">
    <name type="scientific">Brevundimonas balnearis</name>
    <dbReference type="NCBI Taxonomy" id="1572858"/>
    <lineage>
        <taxon>Bacteria</taxon>
        <taxon>Pseudomonadati</taxon>
        <taxon>Pseudomonadota</taxon>
        <taxon>Alphaproteobacteria</taxon>
        <taxon>Caulobacterales</taxon>
        <taxon>Caulobacteraceae</taxon>
        <taxon>Brevundimonas</taxon>
    </lineage>
</organism>
<dbReference type="SUPFAM" id="SSF47413">
    <property type="entry name" value="lambda repressor-like DNA-binding domains"/>
    <property type="match status" value="1"/>
</dbReference>
<protein>
    <submittedName>
        <fullName evidence="2">Helix-turn-helix domain-containing protein</fullName>
    </submittedName>
</protein>
<dbReference type="Pfam" id="PF01381">
    <property type="entry name" value="HTH_3"/>
    <property type="match status" value="1"/>
</dbReference>
<evidence type="ECO:0000313" key="2">
    <source>
        <dbReference type="EMBL" id="MFC0634061.1"/>
    </source>
</evidence>
<proteinExistence type="predicted"/>
<dbReference type="PROSITE" id="PS50943">
    <property type="entry name" value="HTH_CROC1"/>
    <property type="match status" value="1"/>
</dbReference>
<evidence type="ECO:0000313" key="3">
    <source>
        <dbReference type="Proteomes" id="UP001589906"/>
    </source>
</evidence>
<dbReference type="EMBL" id="JBHLSW010000006">
    <property type="protein sequence ID" value="MFC0634061.1"/>
    <property type="molecule type" value="Genomic_DNA"/>
</dbReference>
<feature type="domain" description="HTH cro/C1-type" evidence="1">
    <location>
        <begin position="24"/>
        <end position="78"/>
    </location>
</feature>
<dbReference type="Proteomes" id="UP001589906">
    <property type="component" value="Unassembled WGS sequence"/>
</dbReference>
<dbReference type="SMART" id="SM00530">
    <property type="entry name" value="HTH_XRE"/>
    <property type="match status" value="1"/>
</dbReference>
<dbReference type="Gene3D" id="1.10.260.40">
    <property type="entry name" value="lambda repressor-like DNA-binding domains"/>
    <property type="match status" value="1"/>
</dbReference>
<dbReference type="InterPro" id="IPR001387">
    <property type="entry name" value="Cro/C1-type_HTH"/>
</dbReference>
<dbReference type="InterPro" id="IPR010982">
    <property type="entry name" value="Lambda_DNA-bd_dom_sf"/>
</dbReference>
<gene>
    <name evidence="2" type="ORF">ACFFGE_09240</name>
</gene>
<accession>A0ABV6R3N7</accession>
<dbReference type="RefSeq" id="WP_376836045.1">
    <property type="nucleotide sequence ID" value="NZ_JBHLSW010000006.1"/>
</dbReference>
<name>A0ABV6R3N7_9CAUL</name>
<comment type="caution">
    <text evidence="2">The sequence shown here is derived from an EMBL/GenBank/DDBJ whole genome shotgun (WGS) entry which is preliminary data.</text>
</comment>
<reference evidence="2 3" key="1">
    <citation type="submission" date="2024-09" db="EMBL/GenBank/DDBJ databases">
        <authorList>
            <person name="Sun Q."/>
            <person name="Mori K."/>
        </authorList>
    </citation>
    <scope>NUCLEOTIDE SEQUENCE [LARGE SCALE GENOMIC DNA]</scope>
    <source>
        <strain evidence="2 3">NCAIM B.02621</strain>
    </source>
</reference>
<evidence type="ECO:0000259" key="1">
    <source>
        <dbReference type="PROSITE" id="PS50943"/>
    </source>
</evidence>